<proteinExistence type="predicted"/>
<organism evidence="1 2">
    <name type="scientific">Streptomyces violascens</name>
    <dbReference type="NCBI Taxonomy" id="67381"/>
    <lineage>
        <taxon>Bacteria</taxon>
        <taxon>Bacillati</taxon>
        <taxon>Actinomycetota</taxon>
        <taxon>Actinomycetes</taxon>
        <taxon>Kitasatosporales</taxon>
        <taxon>Streptomycetaceae</taxon>
        <taxon>Streptomyces</taxon>
    </lineage>
</organism>
<accession>A0ABQ3R248</accession>
<dbReference type="EMBL" id="BNDY01000021">
    <property type="protein sequence ID" value="GHI43611.1"/>
    <property type="molecule type" value="Genomic_DNA"/>
</dbReference>
<sequence>MPAATPRPHVMALLFDTDFKRPTDSLVFRHLDGRLFTEEEQAIVRNATIEELQAAGVHVHNPEAEADAAAAATTLVELLLKYAVRHHETLAPLMTDEDLIEYDRLATVVAAGAQAVPE</sequence>
<dbReference type="RefSeq" id="WP_189967693.1">
    <property type="nucleotide sequence ID" value="NZ_BMUA01000020.1"/>
</dbReference>
<dbReference type="Proteomes" id="UP001050808">
    <property type="component" value="Unassembled WGS sequence"/>
</dbReference>
<name>A0ABQ3R248_9ACTN</name>
<keyword evidence="2" id="KW-1185">Reference proteome</keyword>
<reference evidence="1" key="1">
    <citation type="submission" date="2024-05" db="EMBL/GenBank/DDBJ databases">
        <title>Whole genome shotgun sequence of Streptomyces violascens NBRC 12920.</title>
        <authorList>
            <person name="Komaki H."/>
            <person name="Tamura T."/>
        </authorList>
    </citation>
    <scope>NUCLEOTIDE SEQUENCE</scope>
    <source>
        <strain evidence="1">NBRC 12920</strain>
    </source>
</reference>
<evidence type="ECO:0000313" key="2">
    <source>
        <dbReference type="Proteomes" id="UP001050808"/>
    </source>
</evidence>
<evidence type="ECO:0000313" key="1">
    <source>
        <dbReference type="EMBL" id="GHI43611.1"/>
    </source>
</evidence>
<protein>
    <submittedName>
        <fullName evidence="1">Uncharacterized protein</fullName>
    </submittedName>
</protein>
<gene>
    <name evidence="1" type="ORF">Sviol_80190</name>
</gene>
<comment type="caution">
    <text evidence="1">The sequence shown here is derived from an EMBL/GenBank/DDBJ whole genome shotgun (WGS) entry which is preliminary data.</text>
</comment>